<dbReference type="AlphaFoldDB" id="A0A5N5GIU8"/>
<dbReference type="GO" id="GO:0016161">
    <property type="term" value="F:beta-amylase activity"/>
    <property type="evidence" value="ECO:0007669"/>
    <property type="project" value="UniProtKB-EC"/>
</dbReference>
<keyword evidence="4" id="KW-0378">Hydrolase</keyword>
<comment type="similarity">
    <text evidence="1 4">Belongs to the glycosyl hydrolase 14 family.</text>
</comment>
<dbReference type="SUPFAM" id="SSF51445">
    <property type="entry name" value="(Trans)glycosidases"/>
    <property type="match status" value="1"/>
</dbReference>
<keyword evidence="6" id="KW-1185">Reference proteome</keyword>
<gene>
    <name evidence="5" type="ORF">D8674_022027</name>
</gene>
<dbReference type="EMBL" id="SMOL01000402">
    <property type="protein sequence ID" value="KAB2615439.1"/>
    <property type="molecule type" value="Genomic_DNA"/>
</dbReference>
<dbReference type="OrthoDB" id="1660156at2759"/>
<dbReference type="GO" id="GO:0000272">
    <property type="term" value="P:polysaccharide catabolic process"/>
    <property type="evidence" value="ECO:0007669"/>
    <property type="project" value="UniProtKB-KW"/>
</dbReference>
<reference evidence="6" key="2">
    <citation type="submission" date="2019-10" db="EMBL/GenBank/DDBJ databases">
        <title>A de novo genome assembly of a pear dwarfing rootstock.</title>
        <authorList>
            <person name="Wang F."/>
            <person name="Wang J."/>
            <person name="Li S."/>
            <person name="Zhang Y."/>
            <person name="Fang M."/>
            <person name="Ma L."/>
            <person name="Zhao Y."/>
            <person name="Jiang S."/>
        </authorList>
    </citation>
    <scope>NUCLEOTIDE SEQUENCE [LARGE SCALE GENOMIC DNA]</scope>
</reference>
<evidence type="ECO:0000313" key="6">
    <source>
        <dbReference type="Proteomes" id="UP000327157"/>
    </source>
</evidence>
<sequence length="357" mass="40353">MDARENLRFSTLPSSRDKRIPMYVMMPVDAFCIDGTGRPRIRKIKALTVALKALKLAVVHGIVVEVWLGLKLHVAISFHSNVDSSSSKKGGVTLPLWIIENKHIYYWDQNGFSNDDYLTLGVDHFMSSFAKKFEFLIGTVIEEISVGLGPSGELKYPAHPFGDGRWKFPGIGEFQCYDKYMYSSDGNLEGKIQWKKKGPQKAGCYNSLPSEVPFFGEGEESFLSDYVCLFLEWYSGRLLHHADDILAKAANILKKYQENKLTSIILLAKIGGKYWRYQAIAHPALLNLQQDTTTLLLEMVMILLLHFCLVMELLCICLEMMDGDNPASCLCSPEGLLQQIWSVSKKRVHLIGRNTDE</sequence>
<evidence type="ECO:0000256" key="4">
    <source>
        <dbReference type="RuleBase" id="RU000509"/>
    </source>
</evidence>
<dbReference type="InterPro" id="IPR001554">
    <property type="entry name" value="Glyco_hydro_14"/>
</dbReference>
<comment type="caution">
    <text evidence="5">The sequence shown here is derived from an EMBL/GenBank/DDBJ whole genome shotgun (WGS) entry which is preliminary data.</text>
</comment>
<reference evidence="5 6" key="1">
    <citation type="submission" date="2019-09" db="EMBL/GenBank/DDBJ databases">
        <authorList>
            <person name="Ou C."/>
        </authorList>
    </citation>
    <scope>NUCLEOTIDE SEQUENCE [LARGE SCALE GENOMIC DNA]</scope>
    <source>
        <strain evidence="5">S2</strain>
        <tissue evidence="5">Leaf</tissue>
    </source>
</reference>
<evidence type="ECO:0000256" key="1">
    <source>
        <dbReference type="ARBA" id="ARBA00005652"/>
    </source>
</evidence>
<reference evidence="5 6" key="3">
    <citation type="submission" date="2019-11" db="EMBL/GenBank/DDBJ databases">
        <title>A de novo genome assembly of a pear dwarfing rootstock.</title>
        <authorList>
            <person name="Wang F."/>
            <person name="Wang J."/>
            <person name="Li S."/>
            <person name="Zhang Y."/>
            <person name="Fang M."/>
            <person name="Ma L."/>
            <person name="Zhao Y."/>
            <person name="Jiang S."/>
        </authorList>
    </citation>
    <scope>NUCLEOTIDE SEQUENCE [LARGE SCALE GENOMIC DNA]</scope>
    <source>
        <strain evidence="5">S2</strain>
        <tissue evidence="5">Leaf</tissue>
    </source>
</reference>
<dbReference type="Proteomes" id="UP000327157">
    <property type="component" value="Chromosome 3"/>
</dbReference>
<dbReference type="InterPro" id="IPR017853">
    <property type="entry name" value="GH"/>
</dbReference>
<dbReference type="Pfam" id="PF01373">
    <property type="entry name" value="Glyco_hydro_14"/>
    <property type="match status" value="1"/>
</dbReference>
<accession>A0A5N5GIU8</accession>
<evidence type="ECO:0000256" key="2">
    <source>
        <dbReference type="ARBA" id="ARBA00023277"/>
    </source>
</evidence>
<dbReference type="Gene3D" id="3.20.20.80">
    <property type="entry name" value="Glycosidases"/>
    <property type="match status" value="2"/>
</dbReference>
<proteinExistence type="inferred from homology"/>
<evidence type="ECO:0000256" key="3">
    <source>
        <dbReference type="ARBA" id="ARBA00023326"/>
    </source>
</evidence>
<evidence type="ECO:0000313" key="5">
    <source>
        <dbReference type="EMBL" id="KAB2615439.1"/>
    </source>
</evidence>
<keyword evidence="3 4" id="KW-0624">Polysaccharide degradation</keyword>
<keyword evidence="2 4" id="KW-0119">Carbohydrate metabolism</keyword>
<keyword evidence="4" id="KW-0326">Glycosidase</keyword>
<organism evidence="5 6">
    <name type="scientific">Pyrus ussuriensis x Pyrus communis</name>
    <dbReference type="NCBI Taxonomy" id="2448454"/>
    <lineage>
        <taxon>Eukaryota</taxon>
        <taxon>Viridiplantae</taxon>
        <taxon>Streptophyta</taxon>
        <taxon>Embryophyta</taxon>
        <taxon>Tracheophyta</taxon>
        <taxon>Spermatophyta</taxon>
        <taxon>Magnoliopsida</taxon>
        <taxon>eudicotyledons</taxon>
        <taxon>Gunneridae</taxon>
        <taxon>Pentapetalae</taxon>
        <taxon>rosids</taxon>
        <taxon>fabids</taxon>
        <taxon>Rosales</taxon>
        <taxon>Rosaceae</taxon>
        <taxon>Amygdaloideae</taxon>
        <taxon>Maleae</taxon>
        <taxon>Pyrus</taxon>
    </lineage>
</organism>
<dbReference type="EC" id="3.2.1.2" evidence="4"/>
<dbReference type="PANTHER" id="PTHR31352">
    <property type="entry name" value="BETA-AMYLASE 1, CHLOROPLASTIC"/>
    <property type="match status" value="1"/>
</dbReference>
<comment type="catalytic activity">
    <reaction evidence="4">
        <text>Hydrolysis of (1-&gt;4)-alpha-D-glucosidic linkages in polysaccharides so as to remove successive maltose units from the non-reducing ends of the chains.</text>
        <dbReference type="EC" id="3.2.1.2"/>
    </reaction>
</comment>
<protein>
    <recommendedName>
        <fullName evidence="4">Beta-amylase</fullName>
        <ecNumber evidence="4">3.2.1.2</ecNumber>
    </recommendedName>
</protein>
<name>A0A5N5GIU8_9ROSA</name>
<dbReference type="PANTHER" id="PTHR31352:SF37">
    <property type="entry name" value="INACTIVE BETA-AMYLASE 4, CHLOROPLASTIC"/>
    <property type="match status" value="1"/>
</dbReference>